<accession>A0ABX2MZB0</accession>
<dbReference type="Proteomes" id="UP000652427">
    <property type="component" value="Unassembled WGS sequence"/>
</dbReference>
<sequence length="103" mass="11717">MNPITINNEVTTVERGQILAAFLARKDELDYGMPLMCRLIQQKVGAAGDRVRLIDGRRINTDNITPRDLQNFKDGRKTTLDKLYVLVAYLTLIDEERPNKKAA</sequence>
<evidence type="ECO:0000313" key="2">
    <source>
        <dbReference type="Proteomes" id="UP000652427"/>
    </source>
</evidence>
<organism evidence="1 2">
    <name type="scientific">Parasphingorhabdus flavimaris</name>
    <dbReference type="NCBI Taxonomy" id="266812"/>
    <lineage>
        <taxon>Bacteria</taxon>
        <taxon>Pseudomonadati</taxon>
        <taxon>Pseudomonadota</taxon>
        <taxon>Alphaproteobacteria</taxon>
        <taxon>Sphingomonadales</taxon>
        <taxon>Sphingomonadaceae</taxon>
        <taxon>Parasphingorhabdus</taxon>
    </lineage>
</organism>
<evidence type="ECO:0000313" key="1">
    <source>
        <dbReference type="EMBL" id="NVD26797.1"/>
    </source>
</evidence>
<name>A0ABX2MZB0_9SPHN</name>
<protein>
    <submittedName>
        <fullName evidence="1">Uncharacterized protein</fullName>
    </submittedName>
</protein>
<reference evidence="1 2" key="1">
    <citation type="submission" date="2020-06" db="EMBL/GenBank/DDBJ databases">
        <authorList>
            <person name="Kim S.-J."/>
            <person name="Park S.-J."/>
        </authorList>
    </citation>
    <scope>NUCLEOTIDE SEQUENCE [LARGE SCALE GENOMIC DNA]</scope>
    <source>
        <strain evidence="1 2">SW-151</strain>
    </source>
</reference>
<keyword evidence="2" id="KW-1185">Reference proteome</keyword>
<dbReference type="RefSeq" id="WP_176278318.1">
    <property type="nucleotide sequence ID" value="NZ_JABWMH010000001.1"/>
</dbReference>
<dbReference type="EMBL" id="JABWMH010000001">
    <property type="protein sequence ID" value="NVD26797.1"/>
    <property type="molecule type" value="Genomic_DNA"/>
</dbReference>
<proteinExistence type="predicted"/>
<gene>
    <name evidence="1" type="ORF">HUO14_02615</name>
</gene>
<comment type="caution">
    <text evidence="1">The sequence shown here is derived from an EMBL/GenBank/DDBJ whole genome shotgun (WGS) entry which is preliminary data.</text>
</comment>